<feature type="coiled-coil region" evidence="1">
    <location>
        <begin position="1262"/>
        <end position="1289"/>
    </location>
</feature>
<dbReference type="Pfam" id="PF13884">
    <property type="entry name" value="Peptidase_S74"/>
    <property type="match status" value="1"/>
</dbReference>
<evidence type="ECO:0000313" key="3">
    <source>
        <dbReference type="EMBL" id="VUX65196.1"/>
    </source>
</evidence>
<organism evidence="3 4">
    <name type="scientific">Blautia wexlerae</name>
    <dbReference type="NCBI Taxonomy" id="418240"/>
    <lineage>
        <taxon>Bacteria</taxon>
        <taxon>Bacillati</taxon>
        <taxon>Bacillota</taxon>
        <taxon>Clostridia</taxon>
        <taxon>Lachnospirales</taxon>
        <taxon>Lachnospiraceae</taxon>
        <taxon>Blautia</taxon>
    </lineage>
</organism>
<dbReference type="RefSeq" id="WP_144137031.1">
    <property type="nucleotide sequence ID" value="NZ_CABHOF010000037.1"/>
</dbReference>
<sequence>MINVSAAFKAALENDNRNFSGSCTITLASGKSIPIDDSQLWDNGFVINDSTSSTGGFDIGSAIVQKFTLRLNNMYDDFTEYDFTGAEISNIKVSLSLSGKTEAVSKGVFTVNDTSYDGDIITLECLDNMHKFDVNYSKSNLIYPATLLQIVQDACRCCGVTLATDSLQFEYYNYVIQKKPDDNTMTFRDVLTWVGQISGHFWKCNKSGQLSAGWYNMSDLSAGRNIHTLQTNVVTDVNVDMDDVVITCVRIVTEDENSNQVTFQSGSDGYAVVIDSNKFINKDNAAEIASMVGGRVVGLRFRPMTVSSLQDPTIEAGDGAIVYDRKLKSYKTFFTNVVFSIDADNQMSNDAESALRNSAERFSEASKIYQDLKKHLNKNKTEWEKAMEELEKAMKEQVGLYPVIKTLDDGSKVYYMCDHPTLEESQVVFELNGKGWAVSTNGGKTWNAGLLVDGTMITKILNSIGINADWINTGAFTVLDSDGNIMFKADTATGRVDIVANSFQLRGKTLEEIAKESTKNYVDAVVGDKIKDINTQYFDSYDPTLTNKPASDWTDTDAKEKHIDDIFYNTTTKKMFRFVKIEGVYSWESFDDPDIKAALDAASTAQDTADGKRRVFLVTPKPPYDEGDMWVTSTTDGKGEIKICKTPRQSGAFSSADWISPSYVDSDDVDNAINEYDTSLGQPEIFNKLTNNGKNKGIYIQDGELYINASYILSGVLAGKFINGKGMSVTDKENKTTFYIDNDGNVMIAAKTLTIGGKDVEDIAGDTIDEKIKKAIPLVIQLSSEYQAIPVNADGNYLSFPRCEVKVQVFYGESDVTSEAAISYSTENITGTWSSGTHTYSVKSLSEDIGWVDFSTTYNGITITKRFNIAKQYAGGNGTNGKDATVYYLECETTTIKRCSNSSGGYDYSPSPLVFHLYSQTGAEERKQNISGRWTFEYTEDGSTWNAISGTGVGIDMKFSAWDRITDRTTAIRCTVGNSSGVILGMLSVSVLADAEVTREAVFNALTDNGDRQLIAYGSDGKLYINGEYIKSKTITADLIDVNTLDAIVAKIGGFVVGSSSIHTSGRNSMTSTTQGVYIGINGFSVYKDTSNYFNMNTSVGLQIKGGTIKLGNVTLAEASDKKSLSVKYGMQVHTQRSSGQFTDGSGEFKLINLTTVSSGYQTLCIASNIVYKLSSSSKRYKNHVRDMDSSEADKLLKVPVVWFQYKKGYLKEGDSFEDKPVPGFYAEDVYKQYPEGVIFNEDGQIEDWNYRTMIPAMMKVIQNQNERINTLEDTVNTLNERLNKLEEMLKGVVK</sequence>
<protein>
    <recommendedName>
        <fullName evidence="2">Peptidase S74 domain-containing protein</fullName>
    </recommendedName>
</protein>
<evidence type="ECO:0000313" key="4">
    <source>
        <dbReference type="Proteomes" id="UP000366766"/>
    </source>
</evidence>
<evidence type="ECO:0000256" key="1">
    <source>
        <dbReference type="SAM" id="Coils"/>
    </source>
</evidence>
<name>A0A564WRV5_9FIRM</name>
<proteinExistence type="predicted"/>
<dbReference type="Proteomes" id="UP000366766">
    <property type="component" value="Unassembled WGS sequence"/>
</dbReference>
<dbReference type="InterPro" id="IPR030392">
    <property type="entry name" value="S74_ICA"/>
</dbReference>
<feature type="domain" description="Peptidase S74" evidence="2">
    <location>
        <begin position="1177"/>
        <end position="1276"/>
    </location>
</feature>
<dbReference type="EMBL" id="CABHOF010000037">
    <property type="protein sequence ID" value="VUX65196.1"/>
    <property type="molecule type" value="Genomic_DNA"/>
</dbReference>
<evidence type="ECO:0000259" key="2">
    <source>
        <dbReference type="PROSITE" id="PS51688"/>
    </source>
</evidence>
<keyword evidence="4" id="KW-1185">Reference proteome</keyword>
<accession>A0A564WRV5</accession>
<dbReference type="PROSITE" id="PS51688">
    <property type="entry name" value="ICA"/>
    <property type="match status" value="1"/>
</dbReference>
<feature type="coiled-coil region" evidence="1">
    <location>
        <begin position="373"/>
        <end position="400"/>
    </location>
</feature>
<reference evidence="3 4" key="1">
    <citation type="submission" date="2019-07" db="EMBL/GenBank/DDBJ databases">
        <authorList>
            <person name="Chang H.-W."/>
            <person name="Raman A."/>
            <person name="Venkatesh S."/>
            <person name="Gehrig J."/>
        </authorList>
    </citation>
    <scope>NUCLEOTIDE SEQUENCE [LARGE SCALE GENOMIC DNA]</scope>
    <source>
        <strain evidence="3">Blautia_wexlerae_LFYP_14</strain>
    </source>
</reference>
<keyword evidence="1" id="KW-0175">Coiled coil</keyword>
<gene>
    <name evidence="3" type="ORF">BWLFYP14_01885</name>
</gene>